<dbReference type="Proteomes" id="UP000233837">
    <property type="component" value="Unassembled WGS sequence"/>
</dbReference>
<dbReference type="AlphaFoldDB" id="A0A2I0WJK9"/>
<sequence length="252" mass="28021">MYVFFLHQEGKKGFQGYVPSLGGSKRIPRNSDNLKVVDGRRPPLASGPLDDQRSSSRASIASVCSFSSSPHAFGDKKSSFVQIAKPKPKSGIPLIINEGGCFPKKELEVIGASSNEELVVGVKLKDINDEELCKRSSLKTKDLFSDLMEMVILDNLALVECTQKKVVEDSCFEKAGYAPWMLVNLGTNWLKNTVFKKFNQHPVEVVVWRKSKLMISKVKETKVGSNIKPVLQPVMDTTDVNRLRVTLFSQSK</sequence>
<dbReference type="EMBL" id="KZ502565">
    <property type="protein sequence ID" value="PKU75842.1"/>
    <property type="molecule type" value="Genomic_DNA"/>
</dbReference>
<evidence type="ECO:0000256" key="1">
    <source>
        <dbReference type="SAM" id="MobiDB-lite"/>
    </source>
</evidence>
<keyword evidence="3" id="KW-1185">Reference proteome</keyword>
<name>A0A2I0WJK9_9ASPA</name>
<organism evidence="2 3">
    <name type="scientific">Dendrobium catenatum</name>
    <dbReference type="NCBI Taxonomy" id="906689"/>
    <lineage>
        <taxon>Eukaryota</taxon>
        <taxon>Viridiplantae</taxon>
        <taxon>Streptophyta</taxon>
        <taxon>Embryophyta</taxon>
        <taxon>Tracheophyta</taxon>
        <taxon>Spermatophyta</taxon>
        <taxon>Magnoliopsida</taxon>
        <taxon>Liliopsida</taxon>
        <taxon>Asparagales</taxon>
        <taxon>Orchidaceae</taxon>
        <taxon>Epidendroideae</taxon>
        <taxon>Malaxideae</taxon>
        <taxon>Dendrobiinae</taxon>
        <taxon>Dendrobium</taxon>
    </lineage>
</organism>
<evidence type="ECO:0000313" key="3">
    <source>
        <dbReference type="Proteomes" id="UP000233837"/>
    </source>
</evidence>
<reference evidence="2 3" key="1">
    <citation type="journal article" date="2016" name="Sci. Rep.">
        <title>The Dendrobium catenatum Lindl. genome sequence provides insights into polysaccharide synthase, floral development and adaptive evolution.</title>
        <authorList>
            <person name="Zhang G.Q."/>
            <person name="Xu Q."/>
            <person name="Bian C."/>
            <person name="Tsai W.C."/>
            <person name="Yeh C.M."/>
            <person name="Liu K.W."/>
            <person name="Yoshida K."/>
            <person name="Zhang L.S."/>
            <person name="Chang S.B."/>
            <person name="Chen F."/>
            <person name="Shi Y."/>
            <person name="Su Y.Y."/>
            <person name="Zhang Y.Q."/>
            <person name="Chen L.J."/>
            <person name="Yin Y."/>
            <person name="Lin M."/>
            <person name="Huang H."/>
            <person name="Deng H."/>
            <person name="Wang Z.W."/>
            <person name="Zhu S.L."/>
            <person name="Zhao X."/>
            <person name="Deng C."/>
            <person name="Niu S.C."/>
            <person name="Huang J."/>
            <person name="Wang M."/>
            <person name="Liu G.H."/>
            <person name="Yang H.J."/>
            <person name="Xiao X.J."/>
            <person name="Hsiao Y.Y."/>
            <person name="Wu W.L."/>
            <person name="Chen Y.Y."/>
            <person name="Mitsuda N."/>
            <person name="Ohme-Takagi M."/>
            <person name="Luo Y.B."/>
            <person name="Van de Peer Y."/>
            <person name="Liu Z.J."/>
        </authorList>
    </citation>
    <scope>NUCLEOTIDE SEQUENCE [LARGE SCALE GENOMIC DNA]</scope>
    <source>
        <tissue evidence="2">The whole plant</tissue>
    </source>
</reference>
<protein>
    <submittedName>
        <fullName evidence="2">Uncharacterized protein</fullName>
    </submittedName>
</protein>
<evidence type="ECO:0000313" key="2">
    <source>
        <dbReference type="EMBL" id="PKU75842.1"/>
    </source>
</evidence>
<gene>
    <name evidence="2" type="ORF">MA16_Dca023358</name>
</gene>
<proteinExistence type="predicted"/>
<feature type="region of interest" description="Disordered" evidence="1">
    <location>
        <begin position="29"/>
        <end position="53"/>
    </location>
</feature>
<accession>A0A2I0WJK9</accession>
<reference evidence="2 3" key="2">
    <citation type="journal article" date="2017" name="Nature">
        <title>The Apostasia genome and the evolution of orchids.</title>
        <authorList>
            <person name="Zhang G.Q."/>
            <person name="Liu K.W."/>
            <person name="Li Z."/>
            <person name="Lohaus R."/>
            <person name="Hsiao Y.Y."/>
            <person name="Niu S.C."/>
            <person name="Wang J.Y."/>
            <person name="Lin Y.C."/>
            <person name="Xu Q."/>
            <person name="Chen L.J."/>
            <person name="Yoshida K."/>
            <person name="Fujiwara S."/>
            <person name="Wang Z.W."/>
            <person name="Zhang Y.Q."/>
            <person name="Mitsuda N."/>
            <person name="Wang M."/>
            <person name="Liu G.H."/>
            <person name="Pecoraro L."/>
            <person name="Huang H.X."/>
            <person name="Xiao X.J."/>
            <person name="Lin M."/>
            <person name="Wu X.Y."/>
            <person name="Wu W.L."/>
            <person name="Chen Y.Y."/>
            <person name="Chang S.B."/>
            <person name="Sakamoto S."/>
            <person name="Ohme-Takagi M."/>
            <person name="Yagi M."/>
            <person name="Zeng S.J."/>
            <person name="Shen C.Y."/>
            <person name="Yeh C.M."/>
            <person name="Luo Y.B."/>
            <person name="Tsai W.C."/>
            <person name="Van de Peer Y."/>
            <person name="Liu Z.J."/>
        </authorList>
    </citation>
    <scope>NUCLEOTIDE SEQUENCE [LARGE SCALE GENOMIC DNA]</scope>
    <source>
        <tissue evidence="2">The whole plant</tissue>
    </source>
</reference>